<evidence type="ECO:0000256" key="4">
    <source>
        <dbReference type="ARBA" id="ARBA00022807"/>
    </source>
</evidence>
<keyword evidence="8" id="KW-1185">Reference proteome</keyword>
<keyword evidence="4" id="KW-0788">Thiol protease</keyword>
<dbReference type="Pfam" id="PF04327">
    <property type="entry name" value="Peptidase_Prp"/>
    <property type="match status" value="1"/>
</dbReference>
<evidence type="ECO:0000256" key="6">
    <source>
        <dbReference type="ARBA" id="ARBA00044538"/>
    </source>
</evidence>
<evidence type="ECO:0000313" key="7">
    <source>
        <dbReference type="EMBL" id="MEQ2457143.1"/>
    </source>
</evidence>
<dbReference type="InterPro" id="IPR036764">
    <property type="entry name" value="Peptidase_Prp_sf"/>
</dbReference>
<evidence type="ECO:0000256" key="2">
    <source>
        <dbReference type="ARBA" id="ARBA00022670"/>
    </source>
</evidence>
<evidence type="ECO:0000256" key="5">
    <source>
        <dbReference type="ARBA" id="ARBA00044503"/>
    </source>
</evidence>
<dbReference type="GO" id="GO:0006508">
    <property type="term" value="P:proteolysis"/>
    <property type="evidence" value="ECO:0007669"/>
    <property type="project" value="UniProtKB-KW"/>
</dbReference>
<evidence type="ECO:0000256" key="1">
    <source>
        <dbReference type="ARBA" id="ARBA00022517"/>
    </source>
</evidence>
<dbReference type="PANTHER" id="PTHR39178:SF1">
    <property type="entry name" value="RIBOSOMAL-PROCESSING CYSTEINE PROTEASE PRP"/>
    <property type="match status" value="1"/>
</dbReference>
<gene>
    <name evidence="7" type="ORF">WMO45_11465</name>
</gene>
<comment type="caution">
    <text evidence="7">The sequence shown here is derived from an EMBL/GenBank/DDBJ whole genome shotgun (WGS) entry which is preliminary data.</text>
</comment>
<dbReference type="GO" id="GO:0008233">
    <property type="term" value="F:peptidase activity"/>
    <property type="evidence" value="ECO:0007669"/>
    <property type="project" value="UniProtKB-KW"/>
</dbReference>
<reference evidence="7 8" key="1">
    <citation type="submission" date="2024-03" db="EMBL/GenBank/DDBJ databases">
        <title>Human intestinal bacterial collection.</title>
        <authorList>
            <person name="Pauvert C."/>
            <person name="Hitch T.C.A."/>
            <person name="Clavel T."/>
        </authorList>
    </citation>
    <scope>NUCLEOTIDE SEQUENCE [LARGE SCALE GENOMIC DNA]</scope>
    <source>
        <strain evidence="7 8">CLA-AP-H34</strain>
    </source>
</reference>
<dbReference type="InterPro" id="IPR007422">
    <property type="entry name" value="Peptidase_Prp"/>
</dbReference>
<name>A0ABV1ERA1_9FIRM</name>
<evidence type="ECO:0000256" key="3">
    <source>
        <dbReference type="ARBA" id="ARBA00022801"/>
    </source>
</evidence>
<dbReference type="PANTHER" id="PTHR39178">
    <property type="entry name" value="HYPOTHETICAL RIBOSOME-ASSOCIATED PROTEIN"/>
    <property type="match status" value="1"/>
</dbReference>
<sequence length="110" mass="11722">MTTVRFHMEGERIVGLTVQGHSGYAEAGSDIVCAAVTSAVRLTECAVNDVLGLGAAVKIREQDASISLRIPGGLSDANESVCQTLLTALMVHFASLHEEYPDHIIVLEED</sequence>
<proteinExistence type="inferred from homology"/>
<keyword evidence="1" id="KW-0690">Ribosome biogenesis</keyword>
<protein>
    <recommendedName>
        <fullName evidence="6">Ribosomal processing cysteine protease Prp</fullName>
    </recommendedName>
</protein>
<dbReference type="SUPFAM" id="SSF118010">
    <property type="entry name" value="TM1457-like"/>
    <property type="match status" value="1"/>
</dbReference>
<accession>A0ABV1ERA1</accession>
<dbReference type="EMBL" id="JBBMFT010000008">
    <property type="protein sequence ID" value="MEQ2457143.1"/>
    <property type="molecule type" value="Genomic_DNA"/>
</dbReference>
<keyword evidence="3" id="KW-0378">Hydrolase</keyword>
<dbReference type="CDD" id="cd16332">
    <property type="entry name" value="Prp-like"/>
    <property type="match status" value="1"/>
</dbReference>
<dbReference type="Gene3D" id="3.30.70.1490">
    <property type="entry name" value="Cysteine protease Prp"/>
    <property type="match status" value="1"/>
</dbReference>
<keyword evidence="2 7" id="KW-0645">Protease</keyword>
<comment type="similarity">
    <text evidence="5">Belongs to the Prp family.</text>
</comment>
<dbReference type="RefSeq" id="WP_349140912.1">
    <property type="nucleotide sequence ID" value="NZ_JBBMFT010000008.1"/>
</dbReference>
<evidence type="ECO:0000313" key="8">
    <source>
        <dbReference type="Proteomes" id="UP001440599"/>
    </source>
</evidence>
<organism evidence="7 8">
    <name type="scientific">Flavonifractor hominis</name>
    <dbReference type="NCBI Taxonomy" id="3133178"/>
    <lineage>
        <taxon>Bacteria</taxon>
        <taxon>Bacillati</taxon>
        <taxon>Bacillota</taxon>
        <taxon>Clostridia</taxon>
        <taxon>Eubacteriales</taxon>
        <taxon>Oscillospiraceae</taxon>
        <taxon>Flavonifractor</taxon>
    </lineage>
</organism>
<dbReference type="Proteomes" id="UP001440599">
    <property type="component" value="Unassembled WGS sequence"/>
</dbReference>